<evidence type="ECO:0000256" key="1">
    <source>
        <dbReference type="ARBA" id="ARBA00023286"/>
    </source>
</evidence>
<evidence type="ECO:0000313" key="5">
    <source>
        <dbReference type="Proteomes" id="UP000290289"/>
    </source>
</evidence>
<name>A0A498JFA3_MALDO</name>
<reference evidence="4 5" key="1">
    <citation type="submission" date="2018-10" db="EMBL/GenBank/DDBJ databases">
        <title>A high-quality apple genome assembly.</title>
        <authorList>
            <person name="Hu J."/>
        </authorList>
    </citation>
    <scope>NUCLEOTIDE SEQUENCE [LARGE SCALE GENOMIC DNA]</scope>
    <source>
        <strain evidence="5">cv. HFTH1</strain>
        <tissue evidence="4">Young leaf</tissue>
    </source>
</reference>
<keyword evidence="1" id="KW-0813">Transport</keyword>
<dbReference type="GO" id="GO:0016020">
    <property type="term" value="C:membrane"/>
    <property type="evidence" value="ECO:0007669"/>
    <property type="project" value="UniProtKB-SubCell"/>
</dbReference>
<sequence>MEEKTREVGLWLAKKGIPERENRDRKLHVIKKVQQELEDDEAGNLDGLFHSLSLDQQTFIQSCIPLNTMKKVRMLQNMDEFELKAICEQFKTRKYTNGNIIIEAGKPFEMMVLIVDGLVKIEDCTCDLQLRGGDLYGQILIPWLSRKYSRGNLLLATKSLVAVGDVEALVLMATDLDSVLHKFTSHFRIYYYEVEDQLESHQTHVKALRLSTDEKGRRQAQ</sequence>
<dbReference type="EMBL" id="RDQH01000333">
    <property type="protein sequence ID" value="RXH94358.1"/>
    <property type="molecule type" value="Genomic_DNA"/>
</dbReference>
<comment type="caution">
    <text evidence="4">The sequence shown here is derived from an EMBL/GenBank/DDBJ whole genome shotgun (WGS) entry which is preliminary data.</text>
</comment>
<dbReference type="PANTHER" id="PTHR45651">
    <property type="entry name" value="CYCLIC NUCLEOTIDE-GATED ION CHANNEL 15-RELATED-RELATED"/>
    <property type="match status" value="1"/>
</dbReference>
<evidence type="ECO:0000256" key="2">
    <source>
        <dbReference type="ARBA" id="ARBA00023303"/>
    </source>
</evidence>
<keyword evidence="1" id="KW-1071">Ligand-gated ion channel</keyword>
<dbReference type="AlphaFoldDB" id="A0A498JFA3"/>
<dbReference type="SUPFAM" id="SSF51206">
    <property type="entry name" value="cAMP-binding domain-like"/>
    <property type="match status" value="1"/>
</dbReference>
<keyword evidence="5" id="KW-1185">Reference proteome</keyword>
<dbReference type="GO" id="GO:0034220">
    <property type="term" value="P:monoatomic ion transmembrane transport"/>
    <property type="evidence" value="ECO:0007669"/>
    <property type="project" value="UniProtKB-KW"/>
</dbReference>
<dbReference type="PANTHER" id="PTHR45651:SF68">
    <property type="entry name" value="ION TRANSPORT DOMAIN-CONTAINING PROTEIN"/>
    <property type="match status" value="1"/>
</dbReference>
<dbReference type="InterPro" id="IPR018490">
    <property type="entry name" value="cNMP-bd_dom_sf"/>
</dbReference>
<dbReference type="Proteomes" id="UP000290289">
    <property type="component" value="Chromosome 7"/>
</dbReference>
<evidence type="ECO:0000259" key="3">
    <source>
        <dbReference type="PROSITE" id="PS50042"/>
    </source>
</evidence>
<dbReference type="CDD" id="cd00038">
    <property type="entry name" value="CAP_ED"/>
    <property type="match status" value="1"/>
</dbReference>
<dbReference type="InterPro" id="IPR014710">
    <property type="entry name" value="RmlC-like_jellyroll"/>
</dbReference>
<dbReference type="Gene3D" id="2.60.120.10">
    <property type="entry name" value="Jelly Rolls"/>
    <property type="match status" value="1"/>
</dbReference>
<gene>
    <name evidence="4" type="ORF">DVH24_024042</name>
</gene>
<dbReference type="InterPro" id="IPR000595">
    <property type="entry name" value="cNMP-bd_dom"/>
</dbReference>
<evidence type="ECO:0000313" key="4">
    <source>
        <dbReference type="EMBL" id="RXH94358.1"/>
    </source>
</evidence>
<protein>
    <recommendedName>
        <fullName evidence="3">Cyclic nucleotide-binding domain-containing protein</fullName>
    </recommendedName>
</protein>
<dbReference type="PROSITE" id="PS50042">
    <property type="entry name" value="CNMP_BINDING_3"/>
    <property type="match status" value="1"/>
</dbReference>
<keyword evidence="2" id="KW-0407">Ion channel</keyword>
<keyword evidence="1" id="KW-0406">Ion transport</keyword>
<feature type="domain" description="Cyclic nucleotide-binding" evidence="3">
    <location>
        <begin position="74"/>
        <end position="141"/>
    </location>
</feature>
<organism evidence="4 5">
    <name type="scientific">Malus domestica</name>
    <name type="common">Apple</name>
    <name type="synonym">Pyrus malus</name>
    <dbReference type="NCBI Taxonomy" id="3750"/>
    <lineage>
        <taxon>Eukaryota</taxon>
        <taxon>Viridiplantae</taxon>
        <taxon>Streptophyta</taxon>
        <taxon>Embryophyta</taxon>
        <taxon>Tracheophyta</taxon>
        <taxon>Spermatophyta</taxon>
        <taxon>Magnoliopsida</taxon>
        <taxon>eudicotyledons</taxon>
        <taxon>Gunneridae</taxon>
        <taxon>Pentapetalae</taxon>
        <taxon>rosids</taxon>
        <taxon>fabids</taxon>
        <taxon>Rosales</taxon>
        <taxon>Rosaceae</taxon>
        <taxon>Amygdaloideae</taxon>
        <taxon>Maleae</taxon>
        <taxon>Malus</taxon>
    </lineage>
</organism>
<proteinExistence type="predicted"/>
<accession>A0A498JFA3</accession>